<evidence type="ECO:0000313" key="13">
    <source>
        <dbReference type="Proteomes" id="UP000193411"/>
    </source>
</evidence>
<evidence type="ECO:0000256" key="4">
    <source>
        <dbReference type="ARBA" id="ARBA00013533"/>
    </source>
</evidence>
<dbReference type="InterPro" id="IPR032816">
    <property type="entry name" value="VTT_dom"/>
</dbReference>
<dbReference type="OrthoDB" id="166803at2759"/>
<evidence type="ECO:0000256" key="5">
    <source>
        <dbReference type="ARBA" id="ARBA00020673"/>
    </source>
</evidence>
<keyword evidence="7 10" id="KW-1133">Transmembrane helix</keyword>
<gene>
    <name evidence="12" type="ORF">BCR44DRAFT_1371664</name>
</gene>
<comment type="similarity">
    <text evidence="3">Belongs to the TVP38/TMEM64 family.</text>
</comment>
<evidence type="ECO:0000256" key="3">
    <source>
        <dbReference type="ARBA" id="ARBA00008640"/>
    </source>
</evidence>
<keyword evidence="9 10" id="KW-0472">Membrane</keyword>
<dbReference type="PANTHER" id="PTHR47549">
    <property type="entry name" value="GOLGI APPARATUS MEMBRANE PROTEIN TVP38-RELATED"/>
    <property type="match status" value="1"/>
</dbReference>
<feature type="domain" description="VTT" evidence="11">
    <location>
        <begin position="20"/>
        <end position="134"/>
    </location>
</feature>
<evidence type="ECO:0000256" key="7">
    <source>
        <dbReference type="ARBA" id="ARBA00022989"/>
    </source>
</evidence>
<evidence type="ECO:0000256" key="9">
    <source>
        <dbReference type="ARBA" id="ARBA00023136"/>
    </source>
</evidence>
<name>A0A1Y2HEX9_9FUNG</name>
<dbReference type="PANTHER" id="PTHR47549:SF1">
    <property type="entry name" value="GOLGI APPARATUS MEMBRANE PROTEIN TVP38"/>
    <property type="match status" value="1"/>
</dbReference>
<keyword evidence="6 10" id="KW-0812">Transmembrane</keyword>
<keyword evidence="13" id="KW-1185">Reference proteome</keyword>
<dbReference type="InterPro" id="IPR051076">
    <property type="entry name" value="Golgi_membrane_TVP38/TMEM64"/>
</dbReference>
<sequence length="140" mass="15629">GTLMCISLLATTAFPPMMGYSTVLYLCGYIYGFPWGWIPSFIGALAGSVLCFYLSRYYLREWAQRKLSAYATAKALKRTIEKRGLRLMILIRLAPYPFNFCNVLLATTNVSLRDFTLATAVSLPKTLLHTYIGASISSFA</sequence>
<evidence type="ECO:0000313" key="12">
    <source>
        <dbReference type="EMBL" id="ORZ33116.1"/>
    </source>
</evidence>
<evidence type="ECO:0000256" key="6">
    <source>
        <dbReference type="ARBA" id="ARBA00022692"/>
    </source>
</evidence>
<organism evidence="12 13">
    <name type="scientific">Catenaria anguillulae PL171</name>
    <dbReference type="NCBI Taxonomy" id="765915"/>
    <lineage>
        <taxon>Eukaryota</taxon>
        <taxon>Fungi</taxon>
        <taxon>Fungi incertae sedis</taxon>
        <taxon>Blastocladiomycota</taxon>
        <taxon>Blastocladiomycetes</taxon>
        <taxon>Blastocladiales</taxon>
        <taxon>Catenariaceae</taxon>
        <taxon>Catenaria</taxon>
    </lineage>
</organism>
<protein>
    <recommendedName>
        <fullName evidence="4">Golgi apparatus membrane protein TVP38</fullName>
    </recommendedName>
    <alternativeName>
        <fullName evidence="5">Golgi apparatus membrane protein tvp38</fullName>
    </alternativeName>
</protein>
<comment type="function">
    <text evidence="1">Golgi membrane protein involved in vesicular trafficking and spindle migration.</text>
</comment>
<dbReference type="AlphaFoldDB" id="A0A1Y2HEX9"/>
<evidence type="ECO:0000256" key="2">
    <source>
        <dbReference type="ARBA" id="ARBA00004653"/>
    </source>
</evidence>
<dbReference type="Pfam" id="PF09335">
    <property type="entry name" value="VTT_dom"/>
    <property type="match status" value="1"/>
</dbReference>
<feature type="non-terminal residue" evidence="12">
    <location>
        <position position="140"/>
    </location>
</feature>
<evidence type="ECO:0000256" key="10">
    <source>
        <dbReference type="SAM" id="Phobius"/>
    </source>
</evidence>
<accession>A0A1Y2HEX9</accession>
<proteinExistence type="inferred from homology"/>
<dbReference type="STRING" id="765915.A0A1Y2HEX9"/>
<comment type="subcellular location">
    <subcellularLocation>
        <location evidence="2">Golgi apparatus membrane</location>
        <topology evidence="2">Multi-pass membrane protein</topology>
    </subcellularLocation>
</comment>
<dbReference type="GO" id="GO:0016192">
    <property type="term" value="P:vesicle-mediated transport"/>
    <property type="evidence" value="ECO:0007669"/>
    <property type="project" value="TreeGrafter"/>
</dbReference>
<dbReference type="GO" id="GO:0000139">
    <property type="term" value="C:Golgi membrane"/>
    <property type="evidence" value="ECO:0007669"/>
    <property type="project" value="UniProtKB-SubCell"/>
</dbReference>
<keyword evidence="8" id="KW-0333">Golgi apparatus</keyword>
<evidence type="ECO:0000259" key="11">
    <source>
        <dbReference type="Pfam" id="PF09335"/>
    </source>
</evidence>
<feature type="non-terminal residue" evidence="12">
    <location>
        <position position="1"/>
    </location>
</feature>
<reference evidence="12 13" key="1">
    <citation type="submission" date="2016-07" db="EMBL/GenBank/DDBJ databases">
        <title>Pervasive Adenine N6-methylation of Active Genes in Fungi.</title>
        <authorList>
            <consortium name="DOE Joint Genome Institute"/>
            <person name="Mondo S.J."/>
            <person name="Dannebaum R.O."/>
            <person name="Kuo R.C."/>
            <person name="Labutti K."/>
            <person name="Haridas S."/>
            <person name="Kuo A."/>
            <person name="Salamov A."/>
            <person name="Ahrendt S.R."/>
            <person name="Lipzen A."/>
            <person name="Sullivan W."/>
            <person name="Andreopoulos W.B."/>
            <person name="Clum A."/>
            <person name="Lindquist E."/>
            <person name="Daum C."/>
            <person name="Ramamoorthy G.K."/>
            <person name="Gryganskyi A."/>
            <person name="Culley D."/>
            <person name="Magnuson J.K."/>
            <person name="James T.Y."/>
            <person name="O'Malley M.A."/>
            <person name="Stajich J.E."/>
            <person name="Spatafora J.W."/>
            <person name="Visel A."/>
            <person name="Grigoriev I.V."/>
        </authorList>
    </citation>
    <scope>NUCLEOTIDE SEQUENCE [LARGE SCALE GENOMIC DNA]</scope>
    <source>
        <strain evidence="12 13">PL171</strain>
    </source>
</reference>
<comment type="caution">
    <text evidence="12">The sequence shown here is derived from an EMBL/GenBank/DDBJ whole genome shotgun (WGS) entry which is preliminary data.</text>
</comment>
<dbReference type="Proteomes" id="UP000193411">
    <property type="component" value="Unassembled WGS sequence"/>
</dbReference>
<evidence type="ECO:0000256" key="1">
    <source>
        <dbReference type="ARBA" id="ARBA00002978"/>
    </source>
</evidence>
<dbReference type="EMBL" id="MCFL01000038">
    <property type="protein sequence ID" value="ORZ33116.1"/>
    <property type="molecule type" value="Genomic_DNA"/>
</dbReference>
<feature type="transmembrane region" description="Helical" evidence="10">
    <location>
        <begin position="35"/>
        <end position="59"/>
    </location>
</feature>
<evidence type="ECO:0000256" key="8">
    <source>
        <dbReference type="ARBA" id="ARBA00023034"/>
    </source>
</evidence>
<dbReference type="GO" id="GO:0000022">
    <property type="term" value="P:mitotic spindle elongation"/>
    <property type="evidence" value="ECO:0007669"/>
    <property type="project" value="TreeGrafter"/>
</dbReference>